<keyword evidence="6 7" id="KW-0238">DNA-binding</keyword>
<dbReference type="InterPro" id="IPR027417">
    <property type="entry name" value="P-loop_NTPase"/>
</dbReference>
<evidence type="ECO:0000256" key="8">
    <source>
        <dbReference type="SAM" id="MobiDB-lite"/>
    </source>
</evidence>
<dbReference type="InterPro" id="IPR024704">
    <property type="entry name" value="SMC"/>
</dbReference>
<feature type="domain" description="RecF/RecN/SMC N-terminal" evidence="9">
    <location>
        <begin position="16"/>
        <end position="932"/>
    </location>
</feature>
<dbReference type="Gene3D" id="1.10.287.1490">
    <property type="match status" value="1"/>
</dbReference>
<dbReference type="CDD" id="cd03278">
    <property type="entry name" value="ABC_SMC_barmotin"/>
    <property type="match status" value="2"/>
</dbReference>
<dbReference type="PANTHER" id="PTHR42963:SF1">
    <property type="entry name" value="DUF4476 DOMAIN-CONTAINING PROTEIN"/>
    <property type="match status" value="1"/>
</dbReference>
<organism evidence="10 11">
    <name type="scientific">Treponema lecithinolyticum ATCC 700332</name>
    <dbReference type="NCBI Taxonomy" id="1321815"/>
    <lineage>
        <taxon>Bacteria</taxon>
        <taxon>Pseudomonadati</taxon>
        <taxon>Spirochaetota</taxon>
        <taxon>Spirochaetia</taxon>
        <taxon>Spirochaetales</taxon>
        <taxon>Treponemataceae</taxon>
        <taxon>Treponema</taxon>
    </lineage>
</organism>
<feature type="coiled-coil region" evidence="7">
    <location>
        <begin position="755"/>
        <end position="792"/>
    </location>
</feature>
<evidence type="ECO:0000256" key="7">
    <source>
        <dbReference type="HAMAP-Rule" id="MF_01894"/>
    </source>
</evidence>
<evidence type="ECO:0000256" key="6">
    <source>
        <dbReference type="ARBA" id="ARBA00023125"/>
    </source>
</evidence>
<accession>A0ABN0NZX8</accession>
<evidence type="ECO:0000259" key="9">
    <source>
        <dbReference type="Pfam" id="PF02463"/>
    </source>
</evidence>
<dbReference type="EMBL" id="AWVH01000024">
    <property type="protein sequence ID" value="ERJ93536.1"/>
    <property type="molecule type" value="Genomic_DNA"/>
</dbReference>
<comment type="caution">
    <text evidence="10">The sequence shown here is derived from an EMBL/GenBank/DDBJ whole genome shotgun (WGS) entry which is preliminary data.</text>
</comment>
<dbReference type="InterPro" id="IPR050308">
    <property type="entry name" value="MukB/SMC"/>
</dbReference>
<keyword evidence="11" id="KW-1185">Reference proteome</keyword>
<reference evidence="10 11" key="1">
    <citation type="submission" date="2013-08" db="EMBL/GenBank/DDBJ databases">
        <authorList>
            <person name="Weinstock G."/>
            <person name="Sodergren E."/>
            <person name="Wylie T."/>
            <person name="Fulton L."/>
            <person name="Fulton R."/>
            <person name="Fronick C."/>
            <person name="O'Laughlin M."/>
            <person name="Godfrey J."/>
            <person name="Miner T."/>
            <person name="Herter B."/>
            <person name="Appelbaum E."/>
            <person name="Cordes M."/>
            <person name="Lek S."/>
            <person name="Wollam A."/>
            <person name="Pepin K.H."/>
            <person name="Palsikar V.B."/>
            <person name="Mitreva M."/>
            <person name="Wilson R.K."/>
        </authorList>
    </citation>
    <scope>NUCLEOTIDE SEQUENCE [LARGE SCALE GENOMIC DNA]</scope>
    <source>
        <strain evidence="10 11">ATCC 700332</strain>
    </source>
</reference>
<evidence type="ECO:0000256" key="2">
    <source>
        <dbReference type="ARBA" id="ARBA00022741"/>
    </source>
</evidence>
<evidence type="ECO:0000256" key="5">
    <source>
        <dbReference type="ARBA" id="ARBA00023067"/>
    </source>
</evidence>
<keyword evidence="1 7" id="KW-0963">Cytoplasm</keyword>
<keyword evidence="3 7" id="KW-0067">ATP-binding</keyword>
<dbReference type="PANTHER" id="PTHR42963">
    <property type="entry name" value="CHROMOSOME PARTITION PROTEIN MUKB"/>
    <property type="match status" value="1"/>
</dbReference>
<comment type="similarity">
    <text evidence="7">Belongs to the SMC family.</text>
</comment>
<dbReference type="InterPro" id="IPR011890">
    <property type="entry name" value="SMC_prok"/>
</dbReference>
<sequence>MFNSGYNVKITEVCVFLKSLEIFGFKSFADRTRIEFADGITALLGPNGCGKSNVVDAVKWALGEQAAKTMRAEKMEDVIFNGTETRKPVHLAEVTLTLSNDAGLLPIDTSEITIKRRLYRSGEGEYWINNEQCKLRDLRELFWDTGVGKAAYSVMEQGKIDQILSSKPEDRRYLFEEAAGITRFKVKRAEAERKLERTEDNMRQVESVLNEVKRSYDSLKIQADKTITYRTLKDDIFNAELDIQLLRLKGFIQDRHNREADIKKARENRERVQAKMDAVNTELSEHMDEVNAMESSLVEIQQKIYGLAIEERSKKEQSHLLEQSKSEAKEKVHQLELKKKTLEEKIDMLSEDTDEQESSLHNLNKRLQEIAQNIASFEESISVAGSRITENDRQAAELEKEIGVLAQKRDELQKQLEAITENIVTQLDIKLKEAGYSVHSAQNAKNNVDKLLARLKVLADGKHKLFSDFAAAAGSAAKTDTIRFAQSAVGAFAEAAKLLTELEKAVKEYASLTPNFIEEFLSPEGIITKKRSIDALIQKNTAETDERREKIASLKSQNSDLALKMEEYRVTLENLRINQAQMKTQIQSTEDQLRLLRRELAGQEALLHDLENDLFAETKRAEDIEAQILSLDEEIADIQKEGVQLTQKLEQLEKNIDMRNSDVAGKKETLKSLTADIGKFQQQLEKANLDLATAETEIRSIQDNFRDTHSRDLMEFEQRMLTITAPAAEIREKLSSLRQALRDLGSVNLMAPEEFAETKERFDFLSAQIADLQKAKEDLKRITEEIRAESTELFLATYNKIKKNFHNMFRRLFGGGRAELRLVDPQNVLSSGIDIFAQPPGKKLENIALLSGGEKTMTAVSLLFATYMVRPSPFCLLDEIDAALDEANVIRFVQTLREFAGVSQYIVITHNKKTVAGASTLLGVTMEESGVSKLITIKLESDGEGNIRLPDPEPFEEEDVEPEKDVYIPPRPPKRKKLQQGEQANEPQEQTVAAAEPQNREQTD</sequence>
<dbReference type="Pfam" id="PF02463">
    <property type="entry name" value="SMC_N"/>
    <property type="match status" value="1"/>
</dbReference>
<dbReference type="SUPFAM" id="SSF57997">
    <property type="entry name" value="Tropomyosin"/>
    <property type="match status" value="1"/>
</dbReference>
<protein>
    <recommendedName>
        <fullName evidence="7">Chromosome partition protein Smc</fullName>
    </recommendedName>
</protein>
<feature type="compositionally biased region" description="Acidic residues" evidence="8">
    <location>
        <begin position="953"/>
        <end position="962"/>
    </location>
</feature>
<dbReference type="Gene3D" id="6.10.140.1720">
    <property type="match status" value="1"/>
</dbReference>
<comment type="function">
    <text evidence="7">Required for chromosome condensation and partitioning.</text>
</comment>
<dbReference type="HAMAP" id="MF_01894">
    <property type="entry name" value="Smc_prok"/>
    <property type="match status" value="1"/>
</dbReference>
<keyword evidence="4 7" id="KW-0175">Coiled coil</keyword>
<dbReference type="PIRSF" id="PIRSF005719">
    <property type="entry name" value="SMC"/>
    <property type="match status" value="1"/>
</dbReference>
<gene>
    <name evidence="7" type="primary">smc</name>
    <name evidence="10" type="ORF">HMPREF9193_00825</name>
</gene>
<keyword evidence="2 7" id="KW-0547">Nucleotide-binding</keyword>
<evidence type="ECO:0000313" key="10">
    <source>
        <dbReference type="EMBL" id="ERJ93536.1"/>
    </source>
</evidence>
<feature type="region of interest" description="Disordered" evidence="8">
    <location>
        <begin position="943"/>
        <end position="1004"/>
    </location>
</feature>
<dbReference type="Proteomes" id="UP000016649">
    <property type="component" value="Unassembled WGS sequence"/>
</dbReference>
<evidence type="ECO:0000256" key="1">
    <source>
        <dbReference type="ARBA" id="ARBA00022490"/>
    </source>
</evidence>
<evidence type="ECO:0000313" key="11">
    <source>
        <dbReference type="Proteomes" id="UP000016649"/>
    </source>
</evidence>
<proteinExistence type="inferred from homology"/>
<dbReference type="SUPFAM" id="SSF52540">
    <property type="entry name" value="P-loop containing nucleoside triphosphate hydrolases"/>
    <property type="match status" value="1"/>
</dbReference>
<feature type="coiled-coil region" evidence="7">
    <location>
        <begin position="558"/>
        <end position="704"/>
    </location>
</feature>
<keyword evidence="5" id="KW-0226">DNA condensation</keyword>
<feature type="compositionally biased region" description="Polar residues" evidence="8">
    <location>
        <begin position="980"/>
        <end position="991"/>
    </location>
</feature>
<dbReference type="Gene3D" id="3.40.50.300">
    <property type="entry name" value="P-loop containing nucleotide triphosphate hydrolases"/>
    <property type="match status" value="2"/>
</dbReference>
<comment type="subunit">
    <text evidence="7">Homodimer.</text>
</comment>
<comment type="subcellular location">
    <subcellularLocation>
        <location evidence="7">Cytoplasm</location>
    </subcellularLocation>
</comment>
<feature type="coiled-coil region" evidence="7">
    <location>
        <begin position="181"/>
        <end position="222"/>
    </location>
</feature>
<comment type="domain">
    <text evidence="7">Contains large globular domains required for ATP hydrolysis at each terminus and a third globular domain forming a flexible hinge near the middle of the molecule. These domains are separated by coiled-coil structures.</text>
</comment>
<dbReference type="InterPro" id="IPR003395">
    <property type="entry name" value="RecF/RecN/SMC_N"/>
</dbReference>
<feature type="coiled-coil region" evidence="7">
    <location>
        <begin position="255"/>
        <end position="461"/>
    </location>
</feature>
<evidence type="ECO:0000256" key="4">
    <source>
        <dbReference type="ARBA" id="ARBA00023054"/>
    </source>
</evidence>
<evidence type="ECO:0000256" key="3">
    <source>
        <dbReference type="ARBA" id="ARBA00022840"/>
    </source>
</evidence>
<feature type="binding site" evidence="7">
    <location>
        <begin position="46"/>
        <end position="53"/>
    </location>
    <ligand>
        <name>ATP</name>
        <dbReference type="ChEBI" id="CHEBI:30616"/>
    </ligand>
</feature>
<name>A0ABN0NZX8_TRELE</name>